<dbReference type="GeneID" id="20347330"/>
<feature type="region of interest" description="Disordered" evidence="1">
    <location>
        <begin position="140"/>
        <end position="166"/>
    </location>
</feature>
<accession>J3P025</accession>
<dbReference type="HOGENOM" id="CLU_1602823_0_0_1"/>
<reference evidence="3" key="4">
    <citation type="journal article" date="2015" name="G3 (Bethesda)">
        <title>Genome sequences of three phytopathogenic species of the Magnaporthaceae family of fungi.</title>
        <authorList>
            <person name="Okagaki L.H."/>
            <person name="Nunes C.C."/>
            <person name="Sailsbery J."/>
            <person name="Clay B."/>
            <person name="Brown D."/>
            <person name="John T."/>
            <person name="Oh Y."/>
            <person name="Young N."/>
            <person name="Fitzgerald M."/>
            <person name="Haas B.J."/>
            <person name="Zeng Q."/>
            <person name="Young S."/>
            <person name="Adiconis X."/>
            <person name="Fan L."/>
            <person name="Levin J.Z."/>
            <person name="Mitchell T.K."/>
            <person name="Okubara P.A."/>
            <person name="Farman M.L."/>
            <person name="Kohn L.M."/>
            <person name="Birren B."/>
            <person name="Ma L.-J."/>
            <person name="Dean R.A."/>
        </authorList>
    </citation>
    <scope>NUCLEOTIDE SEQUENCE</scope>
    <source>
        <strain evidence="3">R3-111a-1</strain>
    </source>
</reference>
<evidence type="ECO:0000313" key="2">
    <source>
        <dbReference type="EMBL" id="EJT76958.1"/>
    </source>
</evidence>
<reference evidence="3" key="5">
    <citation type="submission" date="2018-04" db="UniProtKB">
        <authorList>
            <consortium name="EnsemblFungi"/>
        </authorList>
    </citation>
    <scope>IDENTIFICATION</scope>
    <source>
        <strain evidence="3">R3-111a-1</strain>
    </source>
</reference>
<protein>
    <submittedName>
        <fullName evidence="2 3">Uncharacterized protein</fullName>
    </submittedName>
</protein>
<reference evidence="2" key="2">
    <citation type="submission" date="2010-07" db="EMBL/GenBank/DDBJ databases">
        <authorList>
            <consortium name="The Broad Institute Genome Sequencing Platform"/>
            <consortium name="Broad Institute Genome Sequencing Center for Infectious Disease"/>
            <person name="Ma L.-J."/>
            <person name="Dead R."/>
            <person name="Young S."/>
            <person name="Zeng Q."/>
            <person name="Koehrsen M."/>
            <person name="Alvarado L."/>
            <person name="Berlin A."/>
            <person name="Chapman S.B."/>
            <person name="Chen Z."/>
            <person name="Freedman E."/>
            <person name="Gellesch M."/>
            <person name="Goldberg J."/>
            <person name="Griggs A."/>
            <person name="Gujja S."/>
            <person name="Heilman E.R."/>
            <person name="Heiman D."/>
            <person name="Hepburn T."/>
            <person name="Howarth C."/>
            <person name="Jen D."/>
            <person name="Larson L."/>
            <person name="Mehta T."/>
            <person name="Neiman D."/>
            <person name="Pearson M."/>
            <person name="Roberts A."/>
            <person name="Saif S."/>
            <person name="Shea T."/>
            <person name="Shenoy N."/>
            <person name="Sisk P."/>
            <person name="Stolte C."/>
            <person name="Sykes S."/>
            <person name="Walk T."/>
            <person name="White J."/>
            <person name="Yandava C."/>
            <person name="Haas B."/>
            <person name="Nusbaum C."/>
            <person name="Birren B."/>
        </authorList>
    </citation>
    <scope>NUCLEOTIDE SEQUENCE</scope>
    <source>
        <strain evidence="2">R3-111a-1</strain>
    </source>
</reference>
<gene>
    <name evidence="3" type="primary">20347330</name>
    <name evidence="2" type="ORF">GGTG_06872</name>
</gene>
<feature type="compositionally biased region" description="Basic residues" evidence="1">
    <location>
        <begin position="112"/>
        <end position="122"/>
    </location>
</feature>
<dbReference type="RefSeq" id="XP_009222958.1">
    <property type="nucleotide sequence ID" value="XM_009224694.1"/>
</dbReference>
<sequence>MAAPGGLGPHGIAWLASGPLGSRAGDAHWIGDHQQRLGSEWAGRCSPPVIMESSQIGGNGSRRLANNKSLLRLSPQTHTGDSTARAIYWSVHKTEHSPPAAAIPRGSPGPQGRRRSKERAKHGSLPPVRLRKAFCAYVSGVRPDDDDDADADDAMPPLPAQQTRTA</sequence>
<keyword evidence="4" id="KW-1185">Reference proteome</keyword>
<evidence type="ECO:0000313" key="3">
    <source>
        <dbReference type="EnsemblFungi" id="EJT76958"/>
    </source>
</evidence>
<evidence type="ECO:0000256" key="1">
    <source>
        <dbReference type="SAM" id="MobiDB-lite"/>
    </source>
</evidence>
<feature type="compositionally biased region" description="Acidic residues" evidence="1">
    <location>
        <begin position="144"/>
        <end position="153"/>
    </location>
</feature>
<name>J3P025_GAET3</name>
<dbReference type="EMBL" id="GL385397">
    <property type="protein sequence ID" value="EJT76958.1"/>
    <property type="molecule type" value="Genomic_DNA"/>
</dbReference>
<dbReference type="EnsemblFungi" id="EJT76958">
    <property type="protein sequence ID" value="EJT76958"/>
    <property type="gene ID" value="GGTG_06872"/>
</dbReference>
<reference evidence="2" key="3">
    <citation type="submission" date="2010-09" db="EMBL/GenBank/DDBJ databases">
        <title>Annotation of Gaeumannomyces graminis var. tritici R3-111a-1.</title>
        <authorList>
            <consortium name="The Broad Institute Genome Sequencing Platform"/>
            <person name="Ma L.-J."/>
            <person name="Dead R."/>
            <person name="Young S.K."/>
            <person name="Zeng Q."/>
            <person name="Gargeya S."/>
            <person name="Fitzgerald M."/>
            <person name="Haas B."/>
            <person name="Abouelleil A."/>
            <person name="Alvarado L."/>
            <person name="Arachchi H.M."/>
            <person name="Berlin A."/>
            <person name="Brown A."/>
            <person name="Chapman S.B."/>
            <person name="Chen Z."/>
            <person name="Dunbar C."/>
            <person name="Freedman E."/>
            <person name="Gearin G."/>
            <person name="Gellesch M."/>
            <person name="Goldberg J."/>
            <person name="Griggs A."/>
            <person name="Gujja S."/>
            <person name="Heiman D."/>
            <person name="Howarth C."/>
            <person name="Larson L."/>
            <person name="Lui A."/>
            <person name="MacDonald P.J.P."/>
            <person name="Mehta T."/>
            <person name="Montmayeur A."/>
            <person name="Murphy C."/>
            <person name="Neiman D."/>
            <person name="Pearson M."/>
            <person name="Priest M."/>
            <person name="Roberts A."/>
            <person name="Saif S."/>
            <person name="Shea T."/>
            <person name="Shenoy N."/>
            <person name="Sisk P."/>
            <person name="Stolte C."/>
            <person name="Sykes S."/>
            <person name="Yandava C."/>
            <person name="Wortman J."/>
            <person name="Nusbaum C."/>
            <person name="Birren B."/>
        </authorList>
    </citation>
    <scope>NUCLEOTIDE SEQUENCE</scope>
    <source>
        <strain evidence="2">R3-111a-1</strain>
    </source>
</reference>
<dbReference type="Proteomes" id="UP000006039">
    <property type="component" value="Unassembled WGS sequence"/>
</dbReference>
<dbReference type="AlphaFoldDB" id="J3P025"/>
<feature type="region of interest" description="Disordered" evidence="1">
    <location>
        <begin position="95"/>
        <end position="127"/>
    </location>
</feature>
<proteinExistence type="predicted"/>
<reference evidence="4" key="1">
    <citation type="submission" date="2010-07" db="EMBL/GenBank/DDBJ databases">
        <title>The genome sequence of Gaeumannomyces graminis var. tritici strain R3-111a-1.</title>
        <authorList>
            <consortium name="The Broad Institute Genome Sequencing Platform"/>
            <person name="Ma L.-J."/>
            <person name="Dead R."/>
            <person name="Young S."/>
            <person name="Zeng Q."/>
            <person name="Koehrsen M."/>
            <person name="Alvarado L."/>
            <person name="Berlin A."/>
            <person name="Chapman S.B."/>
            <person name="Chen Z."/>
            <person name="Freedman E."/>
            <person name="Gellesch M."/>
            <person name="Goldberg J."/>
            <person name="Griggs A."/>
            <person name="Gujja S."/>
            <person name="Heilman E.R."/>
            <person name="Heiman D."/>
            <person name="Hepburn T."/>
            <person name="Howarth C."/>
            <person name="Jen D."/>
            <person name="Larson L."/>
            <person name="Mehta T."/>
            <person name="Neiman D."/>
            <person name="Pearson M."/>
            <person name="Roberts A."/>
            <person name="Saif S."/>
            <person name="Shea T."/>
            <person name="Shenoy N."/>
            <person name="Sisk P."/>
            <person name="Stolte C."/>
            <person name="Sykes S."/>
            <person name="Walk T."/>
            <person name="White J."/>
            <person name="Yandava C."/>
            <person name="Haas B."/>
            <person name="Nusbaum C."/>
            <person name="Birren B."/>
        </authorList>
    </citation>
    <scope>NUCLEOTIDE SEQUENCE [LARGE SCALE GENOMIC DNA]</scope>
    <source>
        <strain evidence="4">R3-111a-1</strain>
    </source>
</reference>
<organism evidence="2">
    <name type="scientific">Gaeumannomyces tritici (strain R3-111a-1)</name>
    <name type="common">Wheat and barley take-all root rot fungus</name>
    <name type="synonym">Gaeumannomyces graminis var. tritici</name>
    <dbReference type="NCBI Taxonomy" id="644352"/>
    <lineage>
        <taxon>Eukaryota</taxon>
        <taxon>Fungi</taxon>
        <taxon>Dikarya</taxon>
        <taxon>Ascomycota</taxon>
        <taxon>Pezizomycotina</taxon>
        <taxon>Sordariomycetes</taxon>
        <taxon>Sordariomycetidae</taxon>
        <taxon>Magnaporthales</taxon>
        <taxon>Magnaporthaceae</taxon>
        <taxon>Gaeumannomyces</taxon>
    </lineage>
</organism>
<evidence type="ECO:0000313" key="4">
    <source>
        <dbReference type="Proteomes" id="UP000006039"/>
    </source>
</evidence>
<dbReference type="VEuPathDB" id="FungiDB:GGTG_06872"/>